<dbReference type="PROSITE" id="PS50042">
    <property type="entry name" value="CNMP_BINDING_3"/>
    <property type="match status" value="1"/>
</dbReference>
<feature type="domain" description="Cyclic nucleotide-binding" evidence="1">
    <location>
        <begin position="1"/>
        <end position="98"/>
    </location>
</feature>
<comment type="caution">
    <text evidence="2">The sequence shown here is derived from an EMBL/GenBank/DDBJ whole genome shotgun (WGS) entry which is preliminary data.</text>
</comment>
<dbReference type="Gene3D" id="2.60.120.10">
    <property type="entry name" value="Jelly Rolls"/>
    <property type="match status" value="1"/>
</dbReference>
<evidence type="ECO:0000313" key="3">
    <source>
        <dbReference type="Proteomes" id="UP000614216"/>
    </source>
</evidence>
<dbReference type="RefSeq" id="WP_202856255.1">
    <property type="nucleotide sequence ID" value="NZ_JAEUGD010000031.1"/>
</dbReference>
<dbReference type="InterPro" id="IPR018490">
    <property type="entry name" value="cNMP-bd_dom_sf"/>
</dbReference>
<dbReference type="SUPFAM" id="SSF51206">
    <property type="entry name" value="cAMP-binding domain-like"/>
    <property type="match status" value="1"/>
</dbReference>
<evidence type="ECO:0000313" key="2">
    <source>
        <dbReference type="EMBL" id="MBL6446718.1"/>
    </source>
</evidence>
<accession>A0A937KDZ4</accession>
<dbReference type="Pfam" id="PF00027">
    <property type="entry name" value="cNMP_binding"/>
    <property type="match status" value="1"/>
</dbReference>
<dbReference type="InterPro" id="IPR000595">
    <property type="entry name" value="cNMP-bd_dom"/>
</dbReference>
<proteinExistence type="predicted"/>
<gene>
    <name evidence="2" type="ORF">JMN32_10370</name>
</gene>
<dbReference type="Proteomes" id="UP000614216">
    <property type="component" value="Unassembled WGS sequence"/>
</dbReference>
<dbReference type="InterPro" id="IPR014710">
    <property type="entry name" value="RmlC-like_jellyroll"/>
</dbReference>
<name>A0A937KDZ4_9BACT</name>
<keyword evidence="3" id="KW-1185">Reference proteome</keyword>
<organism evidence="2 3">
    <name type="scientific">Fulvivirga marina</name>
    <dbReference type="NCBI Taxonomy" id="2494733"/>
    <lineage>
        <taxon>Bacteria</taxon>
        <taxon>Pseudomonadati</taxon>
        <taxon>Bacteroidota</taxon>
        <taxon>Cytophagia</taxon>
        <taxon>Cytophagales</taxon>
        <taxon>Fulvivirgaceae</taxon>
        <taxon>Fulvivirga</taxon>
    </lineage>
</organism>
<reference evidence="2" key="1">
    <citation type="submission" date="2021-01" db="EMBL/GenBank/DDBJ databases">
        <title>Fulvivirga kasyanovii gen. nov., sp nov., a novel member of the phylum Bacteroidetes isolated from seawater in a mussel farm.</title>
        <authorList>
            <person name="Zhao L.-H."/>
            <person name="Wang Z.-J."/>
        </authorList>
    </citation>
    <scope>NUCLEOTIDE SEQUENCE</scope>
    <source>
        <strain evidence="2">29W222</strain>
    </source>
</reference>
<dbReference type="CDD" id="cd00038">
    <property type="entry name" value="CAP_ED"/>
    <property type="match status" value="1"/>
</dbReference>
<protein>
    <submittedName>
        <fullName evidence="2">Crp/Fnr family transcriptional regulator</fullName>
    </submittedName>
</protein>
<dbReference type="EMBL" id="JAEUGD010000031">
    <property type="protein sequence ID" value="MBL6446718.1"/>
    <property type="molecule type" value="Genomic_DNA"/>
</dbReference>
<evidence type="ECO:0000259" key="1">
    <source>
        <dbReference type="PROSITE" id="PS50042"/>
    </source>
</evidence>
<sequence length="179" mass="20716">METLQYILDIDPNAREKVFKKGHVLQREGDINVSAFYVKKGLLRSYIIDSKGKEHIFIFAPEGWIIADVESIEFNKPVELFIDCLEDSEVVIFDKDCFFQTSLSKEAVHKNTQLLYKRLGVLQRRVLMLMSAPAIDRYTYFLKTYPELPNRIPQHMIATYLGITPQALSTIRKKMATVP</sequence>
<dbReference type="AlphaFoldDB" id="A0A937KDZ4"/>